<reference evidence="1" key="1">
    <citation type="submission" date="2022-11" db="EMBL/GenBank/DDBJ databases">
        <title>Genome Sequence of Boeremia exigua.</title>
        <authorList>
            <person name="Buettner E."/>
        </authorList>
    </citation>
    <scope>NUCLEOTIDE SEQUENCE</scope>
    <source>
        <strain evidence="1">CU02</strain>
    </source>
</reference>
<evidence type="ECO:0000313" key="1">
    <source>
        <dbReference type="EMBL" id="KAJ8114007.1"/>
    </source>
</evidence>
<gene>
    <name evidence="1" type="ORF">OPT61_g4006</name>
</gene>
<evidence type="ECO:0000313" key="2">
    <source>
        <dbReference type="Proteomes" id="UP001153331"/>
    </source>
</evidence>
<name>A0ACC2IFV8_9PLEO</name>
<dbReference type="EMBL" id="JAPHNI010000218">
    <property type="protein sequence ID" value="KAJ8114007.1"/>
    <property type="molecule type" value="Genomic_DNA"/>
</dbReference>
<dbReference type="Proteomes" id="UP001153331">
    <property type="component" value="Unassembled WGS sequence"/>
</dbReference>
<keyword evidence="2" id="KW-1185">Reference proteome</keyword>
<protein>
    <submittedName>
        <fullName evidence="1">Uncharacterized protein</fullName>
    </submittedName>
</protein>
<organism evidence="1 2">
    <name type="scientific">Boeremia exigua</name>
    <dbReference type="NCBI Taxonomy" id="749465"/>
    <lineage>
        <taxon>Eukaryota</taxon>
        <taxon>Fungi</taxon>
        <taxon>Dikarya</taxon>
        <taxon>Ascomycota</taxon>
        <taxon>Pezizomycotina</taxon>
        <taxon>Dothideomycetes</taxon>
        <taxon>Pleosporomycetidae</taxon>
        <taxon>Pleosporales</taxon>
        <taxon>Pleosporineae</taxon>
        <taxon>Didymellaceae</taxon>
        <taxon>Boeremia</taxon>
    </lineage>
</organism>
<sequence>MDQVTQSSFKHPVILLTPINPVKPGQPGNPVNPVRPGALPVNPNRTRLLPHGDECPGLQLTSQTLHEQYPRIPDNVDAEIVYMLHWVRYRPGSDGFVSVQGPKTIGWPKLATNHYCRTCFQLQKAGAVCNVPCKNPCGCCKGTHEQACPCPHAYNTVSSWYRMGCVASEKVLPAHMSAKPNLNQFKVLQANGYIHPDDIYNDRKVPRFVDIATGGDMISQREVSFVFTGEVHTPGATPMLGRPSKQGNRRPQPSSNSKGWSGSHGSGSGAGFQGSSGSSMGHQGHNNGFAQRQHESRNQSIQSQYSLPNQYPIAPPASWHQNSQPQYGFPNPFPMAPPASWHPHGQPQYSFPNQSPMAAPASPSLWSQQPATPATPMNPPPSPFEFAASLPPQTSGNIQLDKVKAMMSAAIDIMSVAPRPSVGGDQSASPAPPPVPSIETNATQKKRKREKNRNRDKNKNNGGGDQQTQDSHASSRSRVQKSSDKHHDFSRWQSNDTLAQQIINKAQSRSK</sequence>
<accession>A0ACC2IFV8</accession>
<comment type="caution">
    <text evidence="1">The sequence shown here is derived from an EMBL/GenBank/DDBJ whole genome shotgun (WGS) entry which is preliminary data.</text>
</comment>
<proteinExistence type="predicted"/>